<evidence type="ECO:0000259" key="2">
    <source>
        <dbReference type="Pfam" id="PF03372"/>
    </source>
</evidence>
<reference evidence="5" key="1">
    <citation type="submission" date="2020-09" db="EMBL/GenBank/DDBJ databases">
        <title>Genome-Enabled Discovery of Anthraquinone Biosynthesis in Senna tora.</title>
        <authorList>
            <person name="Kang S.-H."/>
            <person name="Pandey R.P."/>
            <person name="Lee C.-M."/>
            <person name="Sim J.-S."/>
            <person name="Jeong J.-T."/>
            <person name="Choi B.-S."/>
            <person name="Jung M."/>
            <person name="Ginzburg D."/>
            <person name="Zhao K."/>
            <person name="Won S.Y."/>
            <person name="Oh T.-J."/>
            <person name="Yu Y."/>
            <person name="Kim N.-H."/>
            <person name="Lee O.R."/>
            <person name="Lee T.-H."/>
            <person name="Bashyal P."/>
            <person name="Kim T.-S."/>
            <person name="Lee W.-H."/>
            <person name="Kawkins C."/>
            <person name="Kim C.-K."/>
            <person name="Kim J.S."/>
            <person name="Ahn B.O."/>
            <person name="Rhee S.Y."/>
            <person name="Sohng J.K."/>
        </authorList>
    </citation>
    <scope>NUCLEOTIDE SEQUENCE</scope>
    <source>
        <tissue evidence="5">Leaf</tissue>
    </source>
</reference>
<dbReference type="InterPro" id="IPR005135">
    <property type="entry name" value="Endo/exonuclease/phosphatase"/>
</dbReference>
<feature type="compositionally biased region" description="Polar residues" evidence="1">
    <location>
        <begin position="702"/>
        <end position="714"/>
    </location>
</feature>
<evidence type="ECO:0000259" key="4">
    <source>
        <dbReference type="Pfam" id="PF13966"/>
    </source>
</evidence>
<dbReference type="PANTHER" id="PTHR33710">
    <property type="entry name" value="BNAC02G09200D PROTEIN"/>
    <property type="match status" value="1"/>
</dbReference>
<accession>A0A834WFP7</accession>
<dbReference type="InterPro" id="IPR026960">
    <property type="entry name" value="RVT-Znf"/>
</dbReference>
<sequence>MYESPNYRTRRELWGSLQILSNTFSEPWVIVGDFNAFVFNHEKSGGSTNGSHPDEDFKQWIDDGLLVDLGFSGTTFTWNRGSVSIRLDRVIANESWRSLFCEAAVVHLPKYKSDHCPLWLRLNPASNDSARCDRPFRFLAPWVMHEGFSCVVKDAWRDGVNWGDGLNSFYDTVKIWNRKTFGNIFLNKKTHLVAWNNVCKPKVNGGLGLRHLKHQNSAFMCKLGWGLVHQINHLWARMLRAKYHCGNDILSEMKSCGNSSRLWRAVVRNWDHVANGLVWNIGNGLNTRFWSDVWVPGYGKLCDVAVGPVSNNELSASVASYVTPSGDWDWSQFEGRIPNEVSMRIVAISPPSEVHGNNKISWKYTKDGLFSVKTAYHSIMNSSNLEQNKVWSRIWHLHVPQRIRSFLWLCAHNKLLTNEERAKRGMEDQAFYSRCNGRCEDILHAIRDCPKARNVWMRLVNPRHWHVFFNMDLHRRIHLNLHKQFGVEQMDWSVVFSVASWSLWKWRNDELFAIGSNIRGDQYFIIMNRVKSILNDVKDGAGLKLKKPARVNKVVRWTKPEAGNLGSCSILMAEMWGVLSGIELAWQRGSRKLEVEMDSLVVCGMVQGTTVETHPCFPMLNRIHNLLRRDWEVVFRHSYREGNRATDAMASLGHGAGFGLNCFLTPPPSCMPRGKKKKRVVEISPPPVRGRKTRGRAISHSPVRSLTTPSSPESIHSEEAEIAKQNNRNVSDYATPKLDGLQHSIRRPSIQTNSFEIKPATIQLLQANGQFGGSLVEDPKNHILNFLEICDTFKHNGVSDDAIHLMLFPFSLRDKAKVWLQSLLEGLITTWE</sequence>
<evidence type="ECO:0000259" key="3">
    <source>
        <dbReference type="Pfam" id="PF13456"/>
    </source>
</evidence>
<evidence type="ECO:0000313" key="5">
    <source>
        <dbReference type="EMBL" id="KAF7815419.1"/>
    </source>
</evidence>
<dbReference type="Pfam" id="PF13456">
    <property type="entry name" value="RVT_3"/>
    <property type="match status" value="1"/>
</dbReference>
<dbReference type="InterPro" id="IPR036691">
    <property type="entry name" value="Endo/exonu/phosph_ase_sf"/>
</dbReference>
<protein>
    <submittedName>
        <fullName evidence="5">Ribonuclease H</fullName>
    </submittedName>
</protein>
<dbReference type="Proteomes" id="UP000634136">
    <property type="component" value="Unassembled WGS sequence"/>
</dbReference>
<dbReference type="SUPFAM" id="SSF53098">
    <property type="entry name" value="Ribonuclease H-like"/>
    <property type="match status" value="1"/>
</dbReference>
<dbReference type="GO" id="GO:0003676">
    <property type="term" value="F:nucleic acid binding"/>
    <property type="evidence" value="ECO:0007669"/>
    <property type="project" value="InterPro"/>
</dbReference>
<dbReference type="InterPro" id="IPR002156">
    <property type="entry name" value="RNaseH_domain"/>
</dbReference>
<name>A0A834WFP7_9FABA</name>
<feature type="domain" description="RNase H type-1" evidence="3">
    <location>
        <begin position="568"/>
        <end position="651"/>
    </location>
</feature>
<dbReference type="AlphaFoldDB" id="A0A834WFP7"/>
<dbReference type="InterPro" id="IPR012337">
    <property type="entry name" value="RNaseH-like_sf"/>
</dbReference>
<dbReference type="CDD" id="cd06222">
    <property type="entry name" value="RNase_H_like"/>
    <property type="match status" value="1"/>
</dbReference>
<dbReference type="Pfam" id="PF13966">
    <property type="entry name" value="zf-RVT"/>
    <property type="match status" value="1"/>
</dbReference>
<dbReference type="SUPFAM" id="SSF56219">
    <property type="entry name" value="DNase I-like"/>
    <property type="match status" value="1"/>
</dbReference>
<dbReference type="InterPro" id="IPR044730">
    <property type="entry name" value="RNase_H-like_dom_plant"/>
</dbReference>
<gene>
    <name evidence="5" type="ORF">G2W53_029388</name>
</gene>
<dbReference type="PANTHER" id="PTHR33710:SF77">
    <property type="entry name" value="DNASE I-LIKE SUPERFAMILY PROTEIN"/>
    <property type="match status" value="1"/>
</dbReference>
<evidence type="ECO:0000313" key="6">
    <source>
        <dbReference type="Proteomes" id="UP000634136"/>
    </source>
</evidence>
<keyword evidence="6" id="KW-1185">Reference proteome</keyword>
<feature type="region of interest" description="Disordered" evidence="1">
    <location>
        <begin position="685"/>
        <end position="715"/>
    </location>
</feature>
<dbReference type="Gene3D" id="3.30.420.10">
    <property type="entry name" value="Ribonuclease H-like superfamily/Ribonuclease H"/>
    <property type="match status" value="1"/>
</dbReference>
<evidence type="ECO:0000256" key="1">
    <source>
        <dbReference type="SAM" id="MobiDB-lite"/>
    </source>
</evidence>
<dbReference type="OrthoDB" id="689430at2759"/>
<dbReference type="Gene3D" id="3.60.10.10">
    <property type="entry name" value="Endonuclease/exonuclease/phosphatase"/>
    <property type="match status" value="1"/>
</dbReference>
<dbReference type="InterPro" id="IPR036397">
    <property type="entry name" value="RNaseH_sf"/>
</dbReference>
<comment type="caution">
    <text evidence="5">The sequence shown here is derived from an EMBL/GenBank/DDBJ whole genome shotgun (WGS) entry which is preliminary data.</text>
</comment>
<feature type="domain" description="Endonuclease/exonuclease/phosphatase" evidence="2">
    <location>
        <begin position="4"/>
        <end position="115"/>
    </location>
</feature>
<dbReference type="GO" id="GO:0004523">
    <property type="term" value="F:RNA-DNA hybrid ribonuclease activity"/>
    <property type="evidence" value="ECO:0007669"/>
    <property type="project" value="InterPro"/>
</dbReference>
<proteinExistence type="predicted"/>
<dbReference type="Pfam" id="PF03372">
    <property type="entry name" value="Exo_endo_phos"/>
    <property type="match status" value="1"/>
</dbReference>
<feature type="domain" description="Reverse transcriptase zinc-binding" evidence="4">
    <location>
        <begin position="370"/>
        <end position="456"/>
    </location>
</feature>
<organism evidence="5 6">
    <name type="scientific">Senna tora</name>
    <dbReference type="NCBI Taxonomy" id="362788"/>
    <lineage>
        <taxon>Eukaryota</taxon>
        <taxon>Viridiplantae</taxon>
        <taxon>Streptophyta</taxon>
        <taxon>Embryophyta</taxon>
        <taxon>Tracheophyta</taxon>
        <taxon>Spermatophyta</taxon>
        <taxon>Magnoliopsida</taxon>
        <taxon>eudicotyledons</taxon>
        <taxon>Gunneridae</taxon>
        <taxon>Pentapetalae</taxon>
        <taxon>rosids</taxon>
        <taxon>fabids</taxon>
        <taxon>Fabales</taxon>
        <taxon>Fabaceae</taxon>
        <taxon>Caesalpinioideae</taxon>
        <taxon>Cassia clade</taxon>
        <taxon>Senna</taxon>
    </lineage>
</organism>
<dbReference type="EMBL" id="JAAIUW010000009">
    <property type="protein sequence ID" value="KAF7815419.1"/>
    <property type="molecule type" value="Genomic_DNA"/>
</dbReference>